<evidence type="ECO:0000256" key="2">
    <source>
        <dbReference type="ARBA" id="ARBA00022448"/>
    </source>
</evidence>
<feature type="transmembrane region" description="Helical" evidence="9">
    <location>
        <begin position="194"/>
        <end position="216"/>
    </location>
</feature>
<evidence type="ECO:0000256" key="4">
    <source>
        <dbReference type="ARBA" id="ARBA00022692"/>
    </source>
</evidence>
<dbReference type="PANTHER" id="PTHR11795:SF450">
    <property type="entry name" value="ABC TRANSPORTER PERMEASE PROTEIN"/>
    <property type="match status" value="1"/>
</dbReference>
<gene>
    <name evidence="10" type="primary">livH_12</name>
    <name evidence="10" type="ORF">GALL_143610</name>
</gene>
<sequence length="345" mass="36298">MNMQIALLLGQDGLTNGAIYALLSLALVLVFTITRVIFIPQGEFVAFGALTLAGFQAGKTPGTLWLLLGTGAVVALVDVVVSWRSGAIRRIPRILLWNVAYPAAVAAIVFYAKPVAWPLPAQVLLAMALVVPLGPMIYRLAFQPIAEASVLVLLIVAVAVHLALVGLGLLFFGAEGSRTTTFSDASWQLGGIGVNGQTLWVLGASVFLIVALYLFFGRSIYGKALRATAINRTGARLMGISTVMAGKLSFLLAALIGAFSGILIAPITTIYYDTGFLIGLKGFVAAIIGGLASYPAAAAGALVVGLLESYSSFWASAFKEVIVFTLIIPVLVWRSLTTHQVGEDE</sequence>
<evidence type="ECO:0000256" key="5">
    <source>
        <dbReference type="ARBA" id="ARBA00022970"/>
    </source>
</evidence>
<dbReference type="InterPro" id="IPR052157">
    <property type="entry name" value="BCAA_transport_permease"/>
</dbReference>
<evidence type="ECO:0000256" key="6">
    <source>
        <dbReference type="ARBA" id="ARBA00022989"/>
    </source>
</evidence>
<keyword evidence="4 9" id="KW-0812">Transmembrane</keyword>
<protein>
    <submittedName>
        <fullName evidence="10">High-affinity branched-chain amino acid transport system permease protein LivH</fullName>
    </submittedName>
</protein>
<reference evidence="10" key="1">
    <citation type="submission" date="2016-10" db="EMBL/GenBank/DDBJ databases">
        <title>Sequence of Gallionella enrichment culture.</title>
        <authorList>
            <person name="Poehlein A."/>
            <person name="Muehling M."/>
            <person name="Daniel R."/>
        </authorList>
    </citation>
    <scope>NUCLEOTIDE SEQUENCE</scope>
</reference>
<comment type="similarity">
    <text evidence="8">Belongs to the binding-protein-dependent transport system permease family. LivHM subfamily.</text>
</comment>
<comment type="subcellular location">
    <subcellularLocation>
        <location evidence="1">Cell membrane</location>
        <topology evidence="1">Multi-pass membrane protein</topology>
    </subcellularLocation>
</comment>
<keyword evidence="6 9" id="KW-1133">Transmembrane helix</keyword>
<dbReference type="InterPro" id="IPR001851">
    <property type="entry name" value="ABC_transp_permease"/>
</dbReference>
<dbReference type="EMBL" id="MLJW01000065">
    <property type="protein sequence ID" value="OIR03502.1"/>
    <property type="molecule type" value="Genomic_DNA"/>
</dbReference>
<feature type="transmembrane region" description="Helical" evidence="9">
    <location>
        <begin position="150"/>
        <end position="174"/>
    </location>
</feature>
<organism evidence="10">
    <name type="scientific">mine drainage metagenome</name>
    <dbReference type="NCBI Taxonomy" id="410659"/>
    <lineage>
        <taxon>unclassified sequences</taxon>
        <taxon>metagenomes</taxon>
        <taxon>ecological metagenomes</taxon>
    </lineage>
</organism>
<keyword evidence="3" id="KW-1003">Cell membrane</keyword>
<evidence type="ECO:0000256" key="7">
    <source>
        <dbReference type="ARBA" id="ARBA00023136"/>
    </source>
</evidence>
<feature type="transmembrane region" description="Helical" evidence="9">
    <location>
        <begin position="95"/>
        <end position="113"/>
    </location>
</feature>
<feature type="transmembrane region" description="Helical" evidence="9">
    <location>
        <begin position="119"/>
        <end position="138"/>
    </location>
</feature>
<evidence type="ECO:0000256" key="8">
    <source>
        <dbReference type="ARBA" id="ARBA00037998"/>
    </source>
</evidence>
<dbReference type="GO" id="GO:0006865">
    <property type="term" value="P:amino acid transport"/>
    <property type="evidence" value="ECO:0007669"/>
    <property type="project" value="UniProtKB-KW"/>
</dbReference>
<dbReference type="AlphaFoldDB" id="A0A1J5STY9"/>
<feature type="transmembrane region" description="Helical" evidence="9">
    <location>
        <begin position="248"/>
        <end position="271"/>
    </location>
</feature>
<dbReference type="PANTHER" id="PTHR11795">
    <property type="entry name" value="BRANCHED-CHAIN AMINO ACID TRANSPORT SYSTEM PERMEASE PROTEIN LIVH"/>
    <property type="match status" value="1"/>
</dbReference>
<feature type="transmembrane region" description="Helical" evidence="9">
    <location>
        <begin position="283"/>
        <end position="305"/>
    </location>
</feature>
<evidence type="ECO:0000256" key="3">
    <source>
        <dbReference type="ARBA" id="ARBA00022475"/>
    </source>
</evidence>
<dbReference type="GO" id="GO:0022857">
    <property type="term" value="F:transmembrane transporter activity"/>
    <property type="evidence" value="ECO:0007669"/>
    <property type="project" value="InterPro"/>
</dbReference>
<feature type="transmembrane region" description="Helical" evidence="9">
    <location>
        <begin position="317"/>
        <end position="336"/>
    </location>
</feature>
<dbReference type="GO" id="GO:0005886">
    <property type="term" value="C:plasma membrane"/>
    <property type="evidence" value="ECO:0007669"/>
    <property type="project" value="UniProtKB-SubCell"/>
</dbReference>
<accession>A0A1J5STY9</accession>
<keyword evidence="2" id="KW-0813">Transport</keyword>
<name>A0A1J5STY9_9ZZZZ</name>
<evidence type="ECO:0000256" key="1">
    <source>
        <dbReference type="ARBA" id="ARBA00004651"/>
    </source>
</evidence>
<dbReference type="CDD" id="cd06582">
    <property type="entry name" value="TM_PBP1_LivH_like"/>
    <property type="match status" value="1"/>
</dbReference>
<proteinExistence type="inferred from homology"/>
<evidence type="ECO:0000256" key="9">
    <source>
        <dbReference type="SAM" id="Phobius"/>
    </source>
</evidence>
<feature type="transmembrane region" description="Helical" evidence="9">
    <location>
        <begin position="62"/>
        <end position="83"/>
    </location>
</feature>
<comment type="caution">
    <text evidence="10">The sequence shown here is derived from an EMBL/GenBank/DDBJ whole genome shotgun (WGS) entry which is preliminary data.</text>
</comment>
<dbReference type="Pfam" id="PF02653">
    <property type="entry name" value="BPD_transp_2"/>
    <property type="match status" value="1"/>
</dbReference>
<feature type="transmembrane region" description="Helical" evidence="9">
    <location>
        <begin position="20"/>
        <end position="42"/>
    </location>
</feature>
<keyword evidence="5" id="KW-0029">Amino-acid transport</keyword>
<keyword evidence="7 9" id="KW-0472">Membrane</keyword>
<evidence type="ECO:0000313" key="10">
    <source>
        <dbReference type="EMBL" id="OIR03502.1"/>
    </source>
</evidence>